<dbReference type="InterPro" id="IPR011989">
    <property type="entry name" value="ARM-like"/>
</dbReference>
<dbReference type="InterPro" id="IPR045478">
    <property type="entry name" value="Exportin-5_C"/>
</dbReference>
<accession>A0A3Q0IRW8</accession>
<dbReference type="STRING" id="121845.A0A3Q0IRW8"/>
<keyword evidence="2" id="KW-1185">Reference proteome</keyword>
<evidence type="ECO:0000313" key="2">
    <source>
        <dbReference type="Proteomes" id="UP000079169"/>
    </source>
</evidence>
<dbReference type="PaxDb" id="121845-A0A3Q0IRW8"/>
<dbReference type="Proteomes" id="UP000079169">
    <property type="component" value="Unplaced"/>
</dbReference>
<dbReference type="KEGG" id="dci:103508697"/>
<evidence type="ECO:0000313" key="3">
    <source>
        <dbReference type="RefSeq" id="XP_026679026.1"/>
    </source>
</evidence>
<dbReference type="Pfam" id="PF19273">
    <property type="entry name" value="Exportin-5"/>
    <property type="match status" value="1"/>
</dbReference>
<evidence type="ECO:0000259" key="1">
    <source>
        <dbReference type="Pfam" id="PF19273"/>
    </source>
</evidence>
<dbReference type="AlphaFoldDB" id="A0A3Q0IRW8"/>
<feature type="domain" description="Exportin-5 C-terminal" evidence="1">
    <location>
        <begin position="101"/>
        <end position="243"/>
    </location>
</feature>
<dbReference type="CTD" id="32970"/>
<proteinExistence type="predicted"/>
<sequence>MQMVPAVLKQINCLHEALITLNNGTASFQAQSNFVRSLLDVNSTAQIWVSMTGSVFASVESFIEFVGLNLAPTQEDQVGEQYFGNPPSSGEDNSDLIEDKSPLYHMQAFMNSLYENLFIILGFVVRTMTAEVYSIPEFSRAIHENLFSDIGRLPNFRMRALVRHFVRPYVVHCPPGEAQDNVLLPFMGYFSTHMYQRINAKWESLTERQHLEQASEAAEREEAVDEVIVLMMQREYMEVIRDLLIGTGGAGGGDDDTMNIETPNPQPNRLESLSELGEWFRRSLNHPLALFAPTPKPMSRLFVYECLDSILAHVLLRNSAPKETNGVVINSGVSPNILSDLVNNKSERSHKDMFKKLVANIIGKNVGQLFKCRATIKELPRIVPAGAAANGKSAAAAATDLAISDIAQLFN</sequence>
<gene>
    <name evidence="3" type="primary">LOC103508697</name>
</gene>
<organism evidence="2 3">
    <name type="scientific">Diaphorina citri</name>
    <name type="common">Asian citrus psyllid</name>
    <dbReference type="NCBI Taxonomy" id="121845"/>
    <lineage>
        <taxon>Eukaryota</taxon>
        <taxon>Metazoa</taxon>
        <taxon>Ecdysozoa</taxon>
        <taxon>Arthropoda</taxon>
        <taxon>Hexapoda</taxon>
        <taxon>Insecta</taxon>
        <taxon>Pterygota</taxon>
        <taxon>Neoptera</taxon>
        <taxon>Paraneoptera</taxon>
        <taxon>Hemiptera</taxon>
        <taxon>Sternorrhyncha</taxon>
        <taxon>Psylloidea</taxon>
        <taxon>Psyllidae</taxon>
        <taxon>Diaphorininae</taxon>
        <taxon>Diaphorina</taxon>
    </lineage>
</organism>
<dbReference type="Gene3D" id="1.25.10.10">
    <property type="entry name" value="Leucine-rich Repeat Variant"/>
    <property type="match status" value="2"/>
</dbReference>
<dbReference type="RefSeq" id="XP_026679026.1">
    <property type="nucleotide sequence ID" value="XM_026823225.1"/>
</dbReference>
<protein>
    <submittedName>
        <fullName evidence="3">Uncharacterized protein LOC103508697</fullName>
    </submittedName>
</protein>
<reference evidence="3" key="1">
    <citation type="submission" date="2025-08" db="UniProtKB">
        <authorList>
            <consortium name="RefSeq"/>
        </authorList>
    </citation>
    <scope>IDENTIFICATION</scope>
</reference>
<dbReference type="GeneID" id="103508697"/>
<name>A0A3Q0IRW8_DIACI</name>